<comment type="caution">
    <text evidence="4">The sequence shown here is derived from an EMBL/GenBank/DDBJ whole genome shotgun (WGS) entry which is preliminary data.</text>
</comment>
<dbReference type="SUPFAM" id="SSF142984">
    <property type="entry name" value="Nqo1 middle domain-like"/>
    <property type="match status" value="1"/>
</dbReference>
<dbReference type="EMBL" id="VXRG01000039">
    <property type="protein sequence ID" value="MXY92664.1"/>
    <property type="molecule type" value="Genomic_DNA"/>
</dbReference>
<dbReference type="GO" id="GO:0003677">
    <property type="term" value="F:DNA binding"/>
    <property type="evidence" value="ECO:0007669"/>
    <property type="project" value="InterPro"/>
</dbReference>
<feature type="region of interest" description="Disordered" evidence="1">
    <location>
        <begin position="148"/>
        <end position="186"/>
    </location>
</feature>
<evidence type="ECO:0000313" key="4">
    <source>
        <dbReference type="EMBL" id="MXY92664.1"/>
    </source>
</evidence>
<dbReference type="InterPro" id="IPR051675">
    <property type="entry name" value="Endo/Exo/Phosphatase_dom_1"/>
</dbReference>
<dbReference type="Gene3D" id="1.10.150.320">
    <property type="entry name" value="Photosystem II 12 kDa extrinsic protein"/>
    <property type="match status" value="1"/>
</dbReference>
<feature type="compositionally biased region" description="Polar residues" evidence="1">
    <location>
        <begin position="148"/>
        <end position="163"/>
    </location>
</feature>
<feature type="domain" description="Helix-hairpin-helix DNA-binding motif class 1" evidence="3">
    <location>
        <begin position="222"/>
        <end position="241"/>
    </location>
</feature>
<evidence type="ECO:0000256" key="2">
    <source>
        <dbReference type="SAM" id="Phobius"/>
    </source>
</evidence>
<dbReference type="SMART" id="SM00278">
    <property type="entry name" value="HhH1"/>
    <property type="match status" value="2"/>
</dbReference>
<dbReference type="GO" id="GO:0006281">
    <property type="term" value="P:DNA repair"/>
    <property type="evidence" value="ECO:0007669"/>
    <property type="project" value="InterPro"/>
</dbReference>
<accession>A0A6B0YNK7</accession>
<dbReference type="GO" id="GO:0015628">
    <property type="term" value="P:protein secretion by the type II secretion system"/>
    <property type="evidence" value="ECO:0007669"/>
    <property type="project" value="TreeGrafter"/>
</dbReference>
<dbReference type="InterPro" id="IPR010994">
    <property type="entry name" value="RuvA_2-like"/>
</dbReference>
<dbReference type="InterPro" id="IPR019554">
    <property type="entry name" value="Soluble_ligand-bd"/>
</dbReference>
<proteinExistence type="predicted"/>
<dbReference type="Gene3D" id="3.10.560.10">
    <property type="entry name" value="Outer membrane lipoprotein wza domain like"/>
    <property type="match status" value="1"/>
</dbReference>
<dbReference type="PANTHER" id="PTHR21180:SF32">
    <property type="entry name" value="ENDONUCLEASE_EXONUCLEASE_PHOSPHATASE FAMILY DOMAIN-CONTAINING PROTEIN 1"/>
    <property type="match status" value="1"/>
</dbReference>
<evidence type="ECO:0000256" key="1">
    <source>
        <dbReference type="SAM" id="MobiDB-lite"/>
    </source>
</evidence>
<feature type="domain" description="Helix-hairpin-helix DNA-binding motif class 1" evidence="3">
    <location>
        <begin position="196"/>
        <end position="215"/>
    </location>
</feature>
<feature type="transmembrane region" description="Helical" evidence="2">
    <location>
        <begin position="33"/>
        <end position="56"/>
    </location>
</feature>
<feature type="region of interest" description="Disordered" evidence="1">
    <location>
        <begin position="1"/>
        <end position="20"/>
    </location>
</feature>
<sequence>MSPELDPRPTRSPVTENAPRAAIDSNAATALRYMGLGFLLGFLLSATISGALMWLLRRPSPPAIVLHPPPTPAPTPTLPPTATPGPLLVFVSGGVRNPGLVELPAGARVGEALAKAGGLLPDADPALVNQAETVFDGAQIHVPLPQTVTGSSSAVSPANQPQAGVSGDGPPAAASPSGQGHSTAGGLVNINTASAEELTSLPGIGTVKADAIIASRPYDSVDDLERVTGIGPGTVEKLTPLVTTK</sequence>
<dbReference type="SUPFAM" id="SSF47781">
    <property type="entry name" value="RuvA domain 2-like"/>
    <property type="match status" value="1"/>
</dbReference>
<dbReference type="GO" id="GO:0015627">
    <property type="term" value="C:type II protein secretion system complex"/>
    <property type="evidence" value="ECO:0007669"/>
    <property type="project" value="TreeGrafter"/>
</dbReference>
<evidence type="ECO:0000259" key="3">
    <source>
        <dbReference type="SMART" id="SM00278"/>
    </source>
</evidence>
<dbReference type="InterPro" id="IPR003583">
    <property type="entry name" value="Hlx-hairpin-Hlx_DNA-bd_motif"/>
</dbReference>
<dbReference type="Pfam" id="PF10531">
    <property type="entry name" value="SLBB"/>
    <property type="match status" value="1"/>
</dbReference>
<keyword evidence="2" id="KW-1133">Transmembrane helix</keyword>
<reference evidence="4" key="1">
    <citation type="submission" date="2019-09" db="EMBL/GenBank/DDBJ databases">
        <title>Characterisation of the sponge microbiome using genome-centric metagenomics.</title>
        <authorList>
            <person name="Engelberts J.P."/>
            <person name="Robbins S.J."/>
            <person name="De Goeij J.M."/>
            <person name="Aranda M."/>
            <person name="Bell S.C."/>
            <person name="Webster N.S."/>
        </authorList>
    </citation>
    <scope>NUCLEOTIDE SEQUENCE</scope>
    <source>
        <strain evidence="4">SB0664_bin_27</strain>
    </source>
</reference>
<dbReference type="Pfam" id="PF12836">
    <property type="entry name" value="HHH_3"/>
    <property type="match status" value="1"/>
</dbReference>
<keyword evidence="2" id="KW-0472">Membrane</keyword>
<name>A0A6B0YNK7_9CHLR</name>
<dbReference type="AlphaFoldDB" id="A0A6B0YNK7"/>
<organism evidence="4">
    <name type="scientific">Caldilineaceae bacterium SB0664_bin_27</name>
    <dbReference type="NCBI Taxonomy" id="2605260"/>
    <lineage>
        <taxon>Bacteria</taxon>
        <taxon>Bacillati</taxon>
        <taxon>Chloroflexota</taxon>
        <taxon>Caldilineae</taxon>
        <taxon>Caldilineales</taxon>
        <taxon>Caldilineaceae</taxon>
    </lineage>
</organism>
<keyword evidence="2" id="KW-0812">Transmembrane</keyword>
<gene>
    <name evidence="4" type="ORF">F4Y42_04355</name>
</gene>
<dbReference type="PANTHER" id="PTHR21180">
    <property type="entry name" value="ENDONUCLEASE/EXONUCLEASE/PHOSPHATASE FAMILY DOMAIN-CONTAINING PROTEIN 1"/>
    <property type="match status" value="1"/>
</dbReference>
<protein>
    <recommendedName>
        <fullName evidence="3">Helix-hairpin-helix DNA-binding motif class 1 domain-containing protein</fullName>
    </recommendedName>
</protein>